<dbReference type="EMBL" id="LAZR01000395">
    <property type="protein sequence ID" value="KKN70881.1"/>
    <property type="molecule type" value="Genomic_DNA"/>
</dbReference>
<proteinExistence type="predicted"/>
<evidence type="ECO:0000313" key="1">
    <source>
        <dbReference type="EMBL" id="KKN70881.1"/>
    </source>
</evidence>
<organism evidence="1">
    <name type="scientific">marine sediment metagenome</name>
    <dbReference type="NCBI Taxonomy" id="412755"/>
    <lineage>
        <taxon>unclassified sequences</taxon>
        <taxon>metagenomes</taxon>
        <taxon>ecological metagenomes</taxon>
    </lineage>
</organism>
<gene>
    <name evidence="1" type="ORF">LCGC14_0426670</name>
</gene>
<comment type="caution">
    <text evidence="1">The sequence shown here is derived from an EMBL/GenBank/DDBJ whole genome shotgun (WGS) entry which is preliminary data.</text>
</comment>
<reference evidence="1" key="1">
    <citation type="journal article" date="2015" name="Nature">
        <title>Complex archaea that bridge the gap between prokaryotes and eukaryotes.</title>
        <authorList>
            <person name="Spang A."/>
            <person name="Saw J.H."/>
            <person name="Jorgensen S.L."/>
            <person name="Zaremba-Niedzwiedzka K."/>
            <person name="Martijn J."/>
            <person name="Lind A.E."/>
            <person name="van Eijk R."/>
            <person name="Schleper C."/>
            <person name="Guy L."/>
            <person name="Ettema T.J."/>
        </authorList>
    </citation>
    <scope>NUCLEOTIDE SEQUENCE</scope>
</reference>
<name>A0A0F9VBG1_9ZZZZ</name>
<accession>A0A0F9VBG1</accession>
<sequence length="75" mass="8363">MPIDRCTSCGRTTNSATSNYWSRTEIDGKTPKKFGVATQCHAAFVNGKWVEGCVYNDISSMQKKMLKKLLENGDI</sequence>
<protein>
    <submittedName>
        <fullName evidence="1">Uncharacterized protein</fullName>
    </submittedName>
</protein>
<dbReference type="AlphaFoldDB" id="A0A0F9VBG1"/>